<dbReference type="EMBL" id="AP024749">
    <property type="protein sequence ID" value="BCY28786.1"/>
    <property type="molecule type" value="Genomic_DNA"/>
</dbReference>
<dbReference type="RefSeq" id="WP_221257894.1">
    <property type="nucleotide sequence ID" value="NZ_AP024749.1"/>
</dbReference>
<sequence>MKKLFVILSIILLCTGFKNKLGQRKTTLIQFTEKEIESGFVNKNPLIVYNGKPIGKFSEIDHSLNFFNKEIINPYSFSKESKIMVEIFGDDAKEGIISFEDRMLLYCKGQPMYLHLINDKIVGIMEFAKVNPKKIKKYSEMNWVKREKDSTYLYGHIYSIITK</sequence>
<protein>
    <submittedName>
        <fullName evidence="1">Uncharacterized protein</fullName>
    </submittedName>
</protein>
<name>A0ABM7S5I5_9FLAO</name>
<evidence type="ECO:0000313" key="2">
    <source>
        <dbReference type="Proteomes" id="UP000825258"/>
    </source>
</evidence>
<organism evidence="1 2">
    <name type="scientific">Flavobacterium okayamense</name>
    <dbReference type="NCBI Taxonomy" id="2830782"/>
    <lineage>
        <taxon>Bacteria</taxon>
        <taxon>Pseudomonadati</taxon>
        <taxon>Bacteroidota</taxon>
        <taxon>Flavobacteriia</taxon>
        <taxon>Flavobacteriales</taxon>
        <taxon>Flavobacteriaceae</taxon>
        <taxon>Flavobacterium</taxon>
    </lineage>
</organism>
<proteinExistence type="predicted"/>
<keyword evidence="2" id="KW-1185">Reference proteome</keyword>
<dbReference type="Proteomes" id="UP000825258">
    <property type="component" value="Chromosome"/>
</dbReference>
<evidence type="ECO:0000313" key="1">
    <source>
        <dbReference type="EMBL" id="BCY28786.1"/>
    </source>
</evidence>
<reference evidence="1 2" key="1">
    <citation type="submission" date="2021-06" db="EMBL/GenBank/DDBJ databases">
        <title>Whole genome sequences of Flavobacterium sp. KK2020170 and assembly.</title>
        <authorList>
            <person name="Kitahara K."/>
            <person name="Miyoshi S."/>
            <person name="Uesaka K."/>
        </authorList>
    </citation>
    <scope>NUCLEOTIDE SEQUENCE [LARGE SCALE GENOMIC DNA]</scope>
    <source>
        <strain evidence="1 2">KK2020170</strain>
    </source>
</reference>
<gene>
    <name evidence="1" type="ORF">KK2020170_16540</name>
</gene>
<accession>A0ABM7S5I5</accession>